<reference evidence="4 5" key="1">
    <citation type="submission" date="2015-11" db="EMBL/GenBank/DDBJ databases">
        <title>Genomic analysis of 38 Legionella species identifies large and diverse effector repertoires.</title>
        <authorList>
            <person name="Burstein D."/>
            <person name="Amaro F."/>
            <person name="Zusman T."/>
            <person name="Lifshitz Z."/>
            <person name="Cohen O."/>
            <person name="Gilbert J.A."/>
            <person name="Pupko T."/>
            <person name="Shuman H.A."/>
            <person name="Segal G."/>
        </authorList>
    </citation>
    <scope>NUCLEOTIDE SEQUENCE [LARGE SCALE GENOMIC DNA]</scope>
    <source>
        <strain evidence="4 5">Oak Ridge-10</strain>
    </source>
</reference>
<dbReference type="GO" id="GO:0016740">
    <property type="term" value="F:transferase activity"/>
    <property type="evidence" value="ECO:0007669"/>
    <property type="project" value="UniProtKB-KW"/>
</dbReference>
<feature type="domain" description="Aminoglycoside phosphotransferase" evidence="3">
    <location>
        <begin position="23"/>
        <end position="243"/>
    </location>
</feature>
<dbReference type="PANTHER" id="PTHR33540">
    <property type="entry name" value="TRNA THREONYLCARBAMOYLADENOSINE BIOSYNTHESIS PROTEIN TSAE"/>
    <property type="match status" value="1"/>
</dbReference>
<dbReference type="PATRIC" id="fig|29423.5.peg.362"/>
<comment type="caution">
    <text evidence="4">The sequence shown here is derived from an EMBL/GenBank/DDBJ whole genome shotgun (WGS) entry which is preliminary data.</text>
</comment>
<dbReference type="Gene3D" id="3.30.200.20">
    <property type="entry name" value="Phosphorylase Kinase, domain 1"/>
    <property type="match status" value="1"/>
</dbReference>
<gene>
    <name evidence="4" type="ORF">Loak_0349</name>
</gene>
<dbReference type="InterPro" id="IPR011009">
    <property type="entry name" value="Kinase-like_dom_sf"/>
</dbReference>
<proteinExistence type="predicted"/>
<keyword evidence="2" id="KW-0067">ATP-binding</keyword>
<evidence type="ECO:0000313" key="5">
    <source>
        <dbReference type="Proteomes" id="UP000054858"/>
    </source>
</evidence>
<dbReference type="Pfam" id="PF01636">
    <property type="entry name" value="APH"/>
    <property type="match status" value="1"/>
</dbReference>
<dbReference type="Gene3D" id="3.90.1200.10">
    <property type="match status" value="1"/>
</dbReference>
<evidence type="ECO:0000259" key="3">
    <source>
        <dbReference type="Pfam" id="PF01636"/>
    </source>
</evidence>
<dbReference type="EMBL" id="LNYP01000006">
    <property type="protein sequence ID" value="KTD43799.1"/>
    <property type="molecule type" value="Genomic_DNA"/>
</dbReference>
<protein>
    <submittedName>
        <fullName evidence="4">Putative phosphotransferase</fullName>
    </submittedName>
</protein>
<dbReference type="Proteomes" id="UP000054858">
    <property type="component" value="Unassembled WGS sequence"/>
</dbReference>
<dbReference type="PANTHER" id="PTHR33540:SF1">
    <property type="entry name" value="N-ACETYLMURAMATE_N-ACETYLGLUCOSAMINE KINASE"/>
    <property type="match status" value="1"/>
</dbReference>
<evidence type="ECO:0000256" key="2">
    <source>
        <dbReference type="ARBA" id="ARBA00022840"/>
    </source>
</evidence>
<organism evidence="4 5">
    <name type="scientific">Legionella oakridgensis</name>
    <dbReference type="NCBI Taxonomy" id="29423"/>
    <lineage>
        <taxon>Bacteria</taxon>
        <taxon>Pseudomonadati</taxon>
        <taxon>Pseudomonadota</taxon>
        <taxon>Gammaproteobacteria</taxon>
        <taxon>Legionellales</taxon>
        <taxon>Legionellaceae</taxon>
        <taxon>Legionella</taxon>
    </lineage>
</organism>
<keyword evidence="1" id="KW-0547">Nucleotide-binding</keyword>
<dbReference type="RefSeq" id="WP_025384861.1">
    <property type="nucleotide sequence ID" value="NZ_LCUA01000018.1"/>
</dbReference>
<keyword evidence="4" id="KW-0808">Transferase</keyword>
<dbReference type="SUPFAM" id="SSF56112">
    <property type="entry name" value="Protein kinase-like (PK-like)"/>
    <property type="match status" value="1"/>
</dbReference>
<accession>A0A0W0XGS2</accession>
<sequence>MHTRQSALNQWLNELFKGMQFTLIPLAGDASFRRYFRLQCQQQTYIVMDAPPDKETIQPFITIGKALANIGLHTPAISAVHHTQGFVLLEDFGDQLFLNALSNHKEDTLYEAAMTTLIQMQSCSINNLHLLDFNQTHMLEEMSLFRQWFLEAYLGLTLDANDVRLIQNTFNRLAEMIVEQPQVFIHRDYHSRNLMIMEGKPSIELGIIDYQDAMRGPFTYDLVSLLKDCYIQWPHEIIDTWISYFYHHLPTTHGWSLSEFSQAFAMCGLQRHLKVLGIFSRLHLRDQKSGYLRDLPRVFNYVISCVANYQELLPFYHFMQQKVQAPFLEMHSLCTLQ</sequence>
<evidence type="ECO:0000256" key="1">
    <source>
        <dbReference type="ARBA" id="ARBA00022741"/>
    </source>
</evidence>
<dbReference type="InterPro" id="IPR002575">
    <property type="entry name" value="Aminoglycoside_PTrfase"/>
</dbReference>
<dbReference type="AlphaFoldDB" id="A0A0W0XGS2"/>
<dbReference type="GO" id="GO:0005524">
    <property type="term" value="F:ATP binding"/>
    <property type="evidence" value="ECO:0007669"/>
    <property type="project" value="UniProtKB-KW"/>
</dbReference>
<name>A0A0W0XGS2_9GAMM</name>
<evidence type="ECO:0000313" key="4">
    <source>
        <dbReference type="EMBL" id="KTD43799.1"/>
    </source>
</evidence>